<dbReference type="Proteomes" id="UP000199405">
    <property type="component" value="Unassembled WGS sequence"/>
</dbReference>
<dbReference type="GeneID" id="93473307"/>
<proteinExistence type="predicted"/>
<evidence type="ECO:0000313" key="2">
    <source>
        <dbReference type="EMBL" id="SCF14680.1"/>
    </source>
</evidence>
<dbReference type="AlphaFoldDB" id="A0AAW4JSZ6"/>
<organism evidence="1 4">
    <name type="scientific">Micromonospora tulbaghiae</name>
    <dbReference type="NCBI Taxonomy" id="479978"/>
    <lineage>
        <taxon>Bacteria</taxon>
        <taxon>Bacillati</taxon>
        <taxon>Actinomycetota</taxon>
        <taxon>Actinomycetes</taxon>
        <taxon>Micromonosporales</taxon>
        <taxon>Micromonosporaceae</taxon>
        <taxon>Micromonospora</taxon>
    </lineage>
</organism>
<reference evidence="1" key="2">
    <citation type="submission" date="2021-03" db="EMBL/GenBank/DDBJ databases">
        <title>X isolated from Micromonospora tulbaghiae.</title>
        <authorList>
            <person name="Stennett H.L."/>
        </authorList>
    </citation>
    <scope>NUCLEOTIDE SEQUENCE</scope>
    <source>
        <strain evidence="1">28M1-20</strain>
    </source>
</reference>
<gene>
    <name evidence="2" type="ORF">GA0070562_0613</name>
    <name evidence="1" type="ORF">J5U46_18535</name>
</gene>
<dbReference type="EMBL" id="JAGFVQ010000036">
    <property type="protein sequence ID" value="MBO4142151.1"/>
    <property type="molecule type" value="Genomic_DNA"/>
</dbReference>
<dbReference type="RefSeq" id="WP_091427625.1">
    <property type="nucleotide sequence ID" value="NZ_FMCQ01000012.1"/>
</dbReference>
<sequence>MPTSATIAAHVLDLASHFNNVGASRAEDTSAGRFNVWGNSFAAEHLPSAGSQVVVDGVPFQLPPLGTGTPDNVRCDGQFVRVAPGRYDWLYLLASAERRVEDEMALHFAHGAVDFEPLRVSDFWAAPATFGETRAFESPLMHYPHHVQFGVPAAMWCQRVPVVRRADLTAVRLPHNIAVHVFAATLVGPVEEANR</sequence>
<evidence type="ECO:0000313" key="1">
    <source>
        <dbReference type="EMBL" id="MBO4142151.1"/>
    </source>
</evidence>
<dbReference type="EMBL" id="FMCQ01000012">
    <property type="protein sequence ID" value="SCF14680.1"/>
    <property type="molecule type" value="Genomic_DNA"/>
</dbReference>
<evidence type="ECO:0000313" key="3">
    <source>
        <dbReference type="Proteomes" id="UP000199405"/>
    </source>
</evidence>
<comment type="caution">
    <text evidence="1">The sequence shown here is derived from an EMBL/GenBank/DDBJ whole genome shotgun (WGS) entry which is preliminary data.</text>
</comment>
<accession>A0AAW4JSZ6</accession>
<name>A0AAW4JSZ6_9ACTN</name>
<evidence type="ECO:0000313" key="4">
    <source>
        <dbReference type="Proteomes" id="UP000669887"/>
    </source>
</evidence>
<reference evidence="2 3" key="1">
    <citation type="submission" date="2016-06" db="EMBL/GenBank/DDBJ databases">
        <authorList>
            <person name="Varghese N."/>
            <person name="Submissions Spin"/>
        </authorList>
    </citation>
    <scope>NUCLEOTIDE SEQUENCE [LARGE SCALE GENOMIC DNA]</scope>
    <source>
        <strain evidence="2 3">DSM 45142</strain>
    </source>
</reference>
<protein>
    <submittedName>
        <fullName evidence="1">Uncharacterized protein</fullName>
    </submittedName>
</protein>
<keyword evidence="3" id="KW-1185">Reference proteome</keyword>
<dbReference type="Proteomes" id="UP000669887">
    <property type="component" value="Unassembled WGS sequence"/>
</dbReference>